<evidence type="ECO:0000313" key="2">
    <source>
        <dbReference type="Ensembl" id="ENSCPGP00000010827.1"/>
    </source>
</evidence>
<keyword evidence="3" id="KW-1185">Reference proteome</keyword>
<sequence length="62" mass="6411">MVGPDDPKATMKFVGAKMATCVANLVTFPPGHGQNVAAGEHGDHGGDLHPAHRCGESAFPSW</sequence>
<name>A0A8C3PLC3_9CHAR</name>
<evidence type="ECO:0000313" key="3">
    <source>
        <dbReference type="Proteomes" id="UP000694419"/>
    </source>
</evidence>
<feature type="compositionally biased region" description="Basic and acidic residues" evidence="1">
    <location>
        <begin position="40"/>
        <end position="55"/>
    </location>
</feature>
<proteinExistence type="predicted"/>
<feature type="region of interest" description="Disordered" evidence="1">
    <location>
        <begin position="30"/>
        <end position="62"/>
    </location>
</feature>
<protein>
    <submittedName>
        <fullName evidence="2">Uncharacterized protein</fullName>
    </submittedName>
</protein>
<dbReference type="Ensembl" id="ENSCPGT00000011872.1">
    <property type="protein sequence ID" value="ENSCPGP00000010827.1"/>
    <property type="gene ID" value="ENSCPGG00000007703.1"/>
</dbReference>
<organism evidence="2 3">
    <name type="scientific">Calidris pygmaea</name>
    <name type="common">Spoon-billed sandpiper</name>
    <dbReference type="NCBI Taxonomy" id="425635"/>
    <lineage>
        <taxon>Eukaryota</taxon>
        <taxon>Metazoa</taxon>
        <taxon>Chordata</taxon>
        <taxon>Craniata</taxon>
        <taxon>Vertebrata</taxon>
        <taxon>Euteleostomi</taxon>
        <taxon>Archelosauria</taxon>
        <taxon>Archosauria</taxon>
        <taxon>Dinosauria</taxon>
        <taxon>Saurischia</taxon>
        <taxon>Theropoda</taxon>
        <taxon>Coelurosauria</taxon>
        <taxon>Aves</taxon>
        <taxon>Neognathae</taxon>
        <taxon>Neoaves</taxon>
        <taxon>Charadriiformes</taxon>
        <taxon>Scolopacidae</taxon>
        <taxon>Calidris</taxon>
    </lineage>
</organism>
<accession>A0A8C3PLC3</accession>
<dbReference type="AlphaFoldDB" id="A0A8C3PLC3"/>
<reference evidence="2" key="2">
    <citation type="submission" date="2025-09" db="UniProtKB">
        <authorList>
            <consortium name="Ensembl"/>
        </authorList>
    </citation>
    <scope>IDENTIFICATION</scope>
</reference>
<dbReference type="Proteomes" id="UP000694419">
    <property type="component" value="Unplaced"/>
</dbReference>
<reference evidence="2" key="1">
    <citation type="submission" date="2025-08" db="UniProtKB">
        <authorList>
            <consortium name="Ensembl"/>
        </authorList>
    </citation>
    <scope>IDENTIFICATION</scope>
</reference>
<evidence type="ECO:0000256" key="1">
    <source>
        <dbReference type="SAM" id="MobiDB-lite"/>
    </source>
</evidence>